<keyword evidence="2" id="KW-0539">Nucleus</keyword>
<dbReference type="InterPro" id="IPR003958">
    <property type="entry name" value="CBFA_NFYB_domain"/>
</dbReference>
<keyword evidence="6" id="KW-1185">Reference proteome</keyword>
<sequence length="146" mass="16264">MKKKFKTRFPEARIKKIMRLDDDVGKVAKATPVLISKALEMFMKSLIDECTKETRSRNAKKISVVHLKATVLNTDKFDFLREIVEKIQDPINGEEYDEDGGNSGKGKGKGGKKGRPKSSAGQAVNSKGLTKELSSDDIKNEDDFDN</sequence>
<evidence type="ECO:0000256" key="2">
    <source>
        <dbReference type="ARBA" id="ARBA00023242"/>
    </source>
</evidence>
<evidence type="ECO:0000256" key="3">
    <source>
        <dbReference type="SAM" id="MobiDB-lite"/>
    </source>
</evidence>
<comment type="subcellular location">
    <subcellularLocation>
        <location evidence="1">Nucleus</location>
    </subcellularLocation>
</comment>
<organism evidence="5 6">
    <name type="scientific">Clydaea vesicula</name>
    <dbReference type="NCBI Taxonomy" id="447962"/>
    <lineage>
        <taxon>Eukaryota</taxon>
        <taxon>Fungi</taxon>
        <taxon>Fungi incertae sedis</taxon>
        <taxon>Chytridiomycota</taxon>
        <taxon>Chytridiomycota incertae sedis</taxon>
        <taxon>Chytridiomycetes</taxon>
        <taxon>Lobulomycetales</taxon>
        <taxon>Lobulomycetaceae</taxon>
        <taxon>Clydaea</taxon>
    </lineage>
</organism>
<protein>
    <recommendedName>
        <fullName evidence="4">Transcription factor CBF/NF-Y/archaeal histone domain-containing protein</fullName>
    </recommendedName>
</protein>
<feature type="domain" description="Transcription factor CBF/NF-Y/archaeal histone" evidence="4">
    <location>
        <begin position="8"/>
        <end position="70"/>
    </location>
</feature>
<evidence type="ECO:0000256" key="1">
    <source>
        <dbReference type="ARBA" id="ARBA00004123"/>
    </source>
</evidence>
<dbReference type="EMBL" id="JADGJW010000063">
    <property type="protein sequence ID" value="KAJ3225383.1"/>
    <property type="molecule type" value="Genomic_DNA"/>
</dbReference>
<dbReference type="Gene3D" id="1.10.20.10">
    <property type="entry name" value="Histone, subunit A"/>
    <property type="match status" value="1"/>
</dbReference>
<dbReference type="AlphaFoldDB" id="A0AAD5U5R2"/>
<comment type="caution">
    <text evidence="5">The sequence shown here is derived from an EMBL/GenBank/DDBJ whole genome shotgun (WGS) entry which is preliminary data.</text>
</comment>
<reference evidence="5" key="1">
    <citation type="submission" date="2020-05" db="EMBL/GenBank/DDBJ databases">
        <title>Phylogenomic resolution of chytrid fungi.</title>
        <authorList>
            <person name="Stajich J.E."/>
            <person name="Amses K."/>
            <person name="Simmons R."/>
            <person name="Seto K."/>
            <person name="Myers J."/>
            <person name="Bonds A."/>
            <person name="Quandt C.A."/>
            <person name="Barry K."/>
            <person name="Liu P."/>
            <person name="Grigoriev I."/>
            <person name="Longcore J.E."/>
            <person name="James T.Y."/>
        </authorList>
    </citation>
    <scope>NUCLEOTIDE SEQUENCE</scope>
    <source>
        <strain evidence="5">JEL0476</strain>
    </source>
</reference>
<feature type="compositionally biased region" description="Basic and acidic residues" evidence="3">
    <location>
        <begin position="129"/>
        <end position="138"/>
    </location>
</feature>
<feature type="region of interest" description="Disordered" evidence="3">
    <location>
        <begin position="90"/>
        <end position="146"/>
    </location>
</feature>
<dbReference type="GO" id="GO:0016251">
    <property type="term" value="F:RNA polymerase II general transcription initiation factor activity"/>
    <property type="evidence" value="ECO:0007669"/>
    <property type="project" value="TreeGrafter"/>
</dbReference>
<proteinExistence type="predicted"/>
<gene>
    <name evidence="5" type="ORF">HK099_006924</name>
</gene>
<accession>A0AAD5U5R2</accession>
<dbReference type="GO" id="GO:0001046">
    <property type="term" value="F:core promoter sequence-specific DNA binding"/>
    <property type="evidence" value="ECO:0007669"/>
    <property type="project" value="TreeGrafter"/>
</dbReference>
<evidence type="ECO:0000313" key="6">
    <source>
        <dbReference type="Proteomes" id="UP001211065"/>
    </source>
</evidence>
<dbReference type="CDD" id="cd22906">
    <property type="entry name" value="HFD_DRAP1"/>
    <property type="match status" value="1"/>
</dbReference>
<feature type="compositionally biased region" description="Basic residues" evidence="3">
    <location>
        <begin position="106"/>
        <end position="116"/>
    </location>
</feature>
<name>A0AAD5U5R2_9FUNG</name>
<dbReference type="Proteomes" id="UP001211065">
    <property type="component" value="Unassembled WGS sequence"/>
</dbReference>
<dbReference type="InterPro" id="IPR050568">
    <property type="entry name" value="Transcr_DNA_Rep_Reg"/>
</dbReference>
<dbReference type="InterPro" id="IPR009072">
    <property type="entry name" value="Histone-fold"/>
</dbReference>
<evidence type="ECO:0000259" key="4">
    <source>
        <dbReference type="Pfam" id="PF00808"/>
    </source>
</evidence>
<dbReference type="GO" id="GO:0046982">
    <property type="term" value="F:protein heterodimerization activity"/>
    <property type="evidence" value="ECO:0007669"/>
    <property type="project" value="InterPro"/>
</dbReference>
<dbReference type="PANTHER" id="PTHR10252">
    <property type="entry name" value="HISTONE-LIKE TRANSCRIPTION FACTOR CCAAT-RELATED"/>
    <property type="match status" value="1"/>
</dbReference>
<dbReference type="PANTHER" id="PTHR10252:SF5">
    <property type="entry name" value="DR1-ASSOCIATED COREPRESSOR"/>
    <property type="match status" value="1"/>
</dbReference>
<dbReference type="SUPFAM" id="SSF47113">
    <property type="entry name" value="Histone-fold"/>
    <property type="match status" value="1"/>
</dbReference>
<dbReference type="Pfam" id="PF00808">
    <property type="entry name" value="CBFD_NFYB_HMF"/>
    <property type="match status" value="1"/>
</dbReference>
<evidence type="ECO:0000313" key="5">
    <source>
        <dbReference type="EMBL" id="KAJ3225383.1"/>
    </source>
</evidence>
<dbReference type="GO" id="GO:0017054">
    <property type="term" value="C:negative cofactor 2 complex"/>
    <property type="evidence" value="ECO:0007669"/>
    <property type="project" value="TreeGrafter"/>
</dbReference>